<sequence>GPRSRQPVVDFVEVPAPRGRPAEGEPPADKRHSKAFCEQAGSAQPLRTHAGFRRILKTADREIPFGKTNSRTAHAARGRLKRVRIFGRASADLLLCPQKTTPRHREQEKTS</sequence>
<organism evidence="2 3">
    <name type="scientific">Olpidium bornovanus</name>
    <dbReference type="NCBI Taxonomy" id="278681"/>
    <lineage>
        <taxon>Eukaryota</taxon>
        <taxon>Fungi</taxon>
        <taxon>Fungi incertae sedis</taxon>
        <taxon>Olpidiomycota</taxon>
        <taxon>Olpidiomycotina</taxon>
        <taxon>Olpidiomycetes</taxon>
        <taxon>Olpidiales</taxon>
        <taxon>Olpidiaceae</taxon>
        <taxon>Olpidium</taxon>
    </lineage>
</organism>
<dbReference type="Proteomes" id="UP000673691">
    <property type="component" value="Unassembled WGS sequence"/>
</dbReference>
<protein>
    <submittedName>
        <fullName evidence="2">Uncharacterized protein</fullName>
    </submittedName>
</protein>
<evidence type="ECO:0000313" key="3">
    <source>
        <dbReference type="Proteomes" id="UP000673691"/>
    </source>
</evidence>
<dbReference type="AlphaFoldDB" id="A0A8H7ZQ64"/>
<reference evidence="2 3" key="1">
    <citation type="journal article" name="Sci. Rep.">
        <title>Genome-scale phylogenetic analyses confirm Olpidium as the closest living zoosporic fungus to the non-flagellated, terrestrial fungi.</title>
        <authorList>
            <person name="Chang Y."/>
            <person name="Rochon D."/>
            <person name="Sekimoto S."/>
            <person name="Wang Y."/>
            <person name="Chovatia M."/>
            <person name="Sandor L."/>
            <person name="Salamov A."/>
            <person name="Grigoriev I.V."/>
            <person name="Stajich J.E."/>
            <person name="Spatafora J.W."/>
        </authorList>
    </citation>
    <scope>NUCLEOTIDE SEQUENCE [LARGE SCALE GENOMIC DNA]</scope>
    <source>
        <strain evidence="2">S191</strain>
    </source>
</reference>
<feature type="compositionally biased region" description="Basic and acidic residues" evidence="1">
    <location>
        <begin position="20"/>
        <end position="30"/>
    </location>
</feature>
<keyword evidence="3" id="KW-1185">Reference proteome</keyword>
<evidence type="ECO:0000313" key="2">
    <source>
        <dbReference type="EMBL" id="KAG5457067.1"/>
    </source>
</evidence>
<name>A0A8H7ZQ64_9FUNG</name>
<dbReference type="EMBL" id="JAEFCI010010687">
    <property type="protein sequence ID" value="KAG5457067.1"/>
    <property type="molecule type" value="Genomic_DNA"/>
</dbReference>
<feature type="non-terminal residue" evidence="2">
    <location>
        <position position="1"/>
    </location>
</feature>
<evidence type="ECO:0000256" key="1">
    <source>
        <dbReference type="SAM" id="MobiDB-lite"/>
    </source>
</evidence>
<comment type="caution">
    <text evidence="2">The sequence shown here is derived from an EMBL/GenBank/DDBJ whole genome shotgun (WGS) entry which is preliminary data.</text>
</comment>
<gene>
    <name evidence="2" type="ORF">BJ554DRAFT_3017</name>
</gene>
<proteinExistence type="predicted"/>
<feature type="region of interest" description="Disordered" evidence="1">
    <location>
        <begin position="1"/>
        <end position="33"/>
    </location>
</feature>
<accession>A0A8H7ZQ64</accession>